<dbReference type="Proteomes" id="UP000053562">
    <property type="component" value="Unassembled WGS sequence"/>
</dbReference>
<dbReference type="Pfam" id="PF09717">
    <property type="entry name" value="CPW_WPC"/>
    <property type="match status" value="2"/>
</dbReference>
<dbReference type="AlphaFoldDB" id="A0A0J9SB29"/>
<evidence type="ECO:0000259" key="2">
    <source>
        <dbReference type="SMART" id="SM01099"/>
    </source>
</evidence>
<evidence type="ECO:0000256" key="1">
    <source>
        <dbReference type="SAM" id="SignalP"/>
    </source>
</evidence>
<dbReference type="InterPro" id="IPR006387">
    <property type="entry name" value="CPW_WPC_dom"/>
</dbReference>
<keyword evidence="1" id="KW-0732">Signal</keyword>
<feature type="chain" id="PRO_5005322383" description="CPW-WPC domain-containing protein" evidence="1">
    <location>
        <begin position="21"/>
        <end position="250"/>
    </location>
</feature>
<reference evidence="3 4" key="1">
    <citation type="submission" date="2011-08" db="EMBL/GenBank/DDBJ databases">
        <title>The Genome Sequence of Plasmodium vivax India VII.</title>
        <authorList>
            <consortium name="The Broad Institute Genome Sequencing Platform"/>
            <consortium name="The Broad Institute Genome Sequencing Center for Infectious Disease"/>
            <person name="Neafsey D."/>
            <person name="Carlton J."/>
            <person name="Barnwell J."/>
            <person name="Collins W."/>
            <person name="Escalante A."/>
            <person name="Mullikin J."/>
            <person name="Saul A."/>
            <person name="Guigo R."/>
            <person name="Camara F."/>
            <person name="Young S.K."/>
            <person name="Zeng Q."/>
            <person name="Gargeya S."/>
            <person name="Fitzgerald M."/>
            <person name="Haas B."/>
            <person name="Abouelleil A."/>
            <person name="Alvarado L."/>
            <person name="Arachchi H.M."/>
            <person name="Berlin A."/>
            <person name="Brown A."/>
            <person name="Chapman S.B."/>
            <person name="Chen Z."/>
            <person name="Dunbar C."/>
            <person name="Freedman E."/>
            <person name="Gearin G."/>
            <person name="Gellesch M."/>
            <person name="Goldberg J."/>
            <person name="Griggs A."/>
            <person name="Gujja S."/>
            <person name="Heiman D."/>
            <person name="Howarth C."/>
            <person name="Larson L."/>
            <person name="Lui A."/>
            <person name="MacDonald P.J.P."/>
            <person name="Montmayeur A."/>
            <person name="Murphy C."/>
            <person name="Neiman D."/>
            <person name="Pearson M."/>
            <person name="Priest M."/>
            <person name="Roberts A."/>
            <person name="Saif S."/>
            <person name="Shea T."/>
            <person name="Shenoy N."/>
            <person name="Sisk P."/>
            <person name="Stolte C."/>
            <person name="Sykes S."/>
            <person name="Wortman J."/>
            <person name="Nusbaum C."/>
            <person name="Birren B."/>
        </authorList>
    </citation>
    <scope>NUCLEOTIDE SEQUENCE [LARGE SCALE GENOMIC DNA]</scope>
    <source>
        <strain evidence="3 4">India VII</strain>
    </source>
</reference>
<feature type="domain" description="CPW-WPC" evidence="2">
    <location>
        <begin position="161"/>
        <end position="222"/>
    </location>
</feature>
<feature type="domain" description="CPW-WPC" evidence="2">
    <location>
        <begin position="94"/>
        <end position="160"/>
    </location>
</feature>
<dbReference type="EMBL" id="KQ234304">
    <property type="protein sequence ID" value="KMZ80064.1"/>
    <property type="molecule type" value="Genomic_DNA"/>
</dbReference>
<proteinExistence type="predicted"/>
<dbReference type="OrthoDB" id="361166at2759"/>
<name>A0A0J9SB29_PLAVI</name>
<accession>A0A0J9SB29</accession>
<gene>
    <name evidence="3" type="ORF">PVIIG_01844</name>
</gene>
<feature type="signal peptide" evidence="1">
    <location>
        <begin position="1"/>
        <end position="20"/>
    </location>
</feature>
<protein>
    <recommendedName>
        <fullName evidence="2">CPW-WPC domain-containing protein</fullName>
    </recommendedName>
</protein>
<organism evidence="3 4">
    <name type="scientific">Plasmodium vivax India VII</name>
    <dbReference type="NCBI Taxonomy" id="1077284"/>
    <lineage>
        <taxon>Eukaryota</taxon>
        <taxon>Sar</taxon>
        <taxon>Alveolata</taxon>
        <taxon>Apicomplexa</taxon>
        <taxon>Aconoidasida</taxon>
        <taxon>Haemosporida</taxon>
        <taxon>Plasmodiidae</taxon>
        <taxon>Plasmodium</taxon>
        <taxon>Plasmodium (Plasmodium)</taxon>
    </lineage>
</organism>
<dbReference type="SMART" id="SM01099">
    <property type="entry name" value="CPW_WPC"/>
    <property type="match status" value="2"/>
</dbReference>
<evidence type="ECO:0000313" key="3">
    <source>
        <dbReference type="EMBL" id="KMZ80064.1"/>
    </source>
</evidence>
<evidence type="ECO:0000313" key="4">
    <source>
        <dbReference type="Proteomes" id="UP000053562"/>
    </source>
</evidence>
<dbReference type="NCBIfam" id="TIGR01492">
    <property type="entry name" value="CPW_WPC"/>
    <property type="match status" value="2"/>
</dbReference>
<sequence length="250" mass="28458">MNKLFPFFLFLFFCFEIALCENEKKGELFSDTELENIGGSAGDIITSSSRSPTTINGRPSNTNLAGELLKELKTIPPPNVELNEAEFIDPDIICERDYNTPCPNDYNYIGSVHQIDEEICAPSSTYDGPCVGEPLNIKDMAEKTKETWSKKCQTFWPCKKCVRNFTSYCPAKWEKVKGTLRSCEPSLLYHGPCKFQVNFSGYTIQMLEDWSLKCHAWWACDHVNVLDDCPDGDMPITAAATRWRLKKNYQ</sequence>